<evidence type="ECO:0000256" key="2">
    <source>
        <dbReference type="ARBA" id="ARBA00023015"/>
    </source>
</evidence>
<dbReference type="Proteomes" id="UP000317982">
    <property type="component" value="Unassembled WGS sequence"/>
</dbReference>
<reference evidence="6 7" key="1">
    <citation type="submission" date="2019-07" db="EMBL/GenBank/DDBJ databases">
        <title>Cryptosporangium phraense sp. nov., isolated from plant litter.</title>
        <authorList>
            <person name="Suriyachadkun C."/>
        </authorList>
    </citation>
    <scope>NUCLEOTIDE SEQUENCE [LARGE SCALE GENOMIC DNA]</scope>
    <source>
        <strain evidence="6 7">A-T 5661</strain>
    </source>
</reference>
<evidence type="ECO:0000313" key="6">
    <source>
        <dbReference type="EMBL" id="TQS46687.1"/>
    </source>
</evidence>
<dbReference type="InterPro" id="IPR036388">
    <property type="entry name" value="WH-like_DNA-bd_sf"/>
</dbReference>
<evidence type="ECO:0000256" key="1">
    <source>
        <dbReference type="ARBA" id="ARBA00009437"/>
    </source>
</evidence>
<evidence type="ECO:0000256" key="3">
    <source>
        <dbReference type="ARBA" id="ARBA00023125"/>
    </source>
</evidence>
<evidence type="ECO:0000313" key="7">
    <source>
        <dbReference type="Proteomes" id="UP000317982"/>
    </source>
</evidence>
<evidence type="ECO:0000256" key="4">
    <source>
        <dbReference type="ARBA" id="ARBA00023163"/>
    </source>
</evidence>
<dbReference type="GO" id="GO:0003677">
    <property type="term" value="F:DNA binding"/>
    <property type="evidence" value="ECO:0007669"/>
    <property type="project" value="UniProtKB-KW"/>
</dbReference>
<dbReference type="FunFam" id="1.10.10.10:FF:000001">
    <property type="entry name" value="LysR family transcriptional regulator"/>
    <property type="match status" value="1"/>
</dbReference>
<dbReference type="InterPro" id="IPR005119">
    <property type="entry name" value="LysR_subst-bd"/>
</dbReference>
<keyword evidence="2" id="KW-0805">Transcription regulation</keyword>
<feature type="domain" description="HTH lysR-type" evidence="5">
    <location>
        <begin position="1"/>
        <end position="58"/>
    </location>
</feature>
<dbReference type="GO" id="GO:0003700">
    <property type="term" value="F:DNA-binding transcription factor activity"/>
    <property type="evidence" value="ECO:0007669"/>
    <property type="project" value="InterPro"/>
</dbReference>
<dbReference type="PRINTS" id="PR00039">
    <property type="entry name" value="HTHLYSR"/>
</dbReference>
<dbReference type="EMBL" id="VIRS01000002">
    <property type="protein sequence ID" value="TQS46687.1"/>
    <property type="molecule type" value="Genomic_DNA"/>
</dbReference>
<gene>
    <name evidence="6" type="ORF">FL583_03630</name>
</gene>
<dbReference type="OrthoDB" id="79118at2"/>
<dbReference type="InterPro" id="IPR000847">
    <property type="entry name" value="LysR_HTH_N"/>
</dbReference>
<keyword evidence="7" id="KW-1185">Reference proteome</keyword>
<dbReference type="PROSITE" id="PS50931">
    <property type="entry name" value="HTH_LYSR"/>
    <property type="match status" value="1"/>
</dbReference>
<keyword evidence="3" id="KW-0238">DNA-binding</keyword>
<dbReference type="PANTHER" id="PTHR30346">
    <property type="entry name" value="TRANSCRIPTIONAL DUAL REGULATOR HCAR-RELATED"/>
    <property type="match status" value="1"/>
</dbReference>
<dbReference type="AlphaFoldDB" id="A0A545AZC5"/>
<dbReference type="GO" id="GO:0032993">
    <property type="term" value="C:protein-DNA complex"/>
    <property type="evidence" value="ECO:0007669"/>
    <property type="project" value="TreeGrafter"/>
</dbReference>
<keyword evidence="4" id="KW-0804">Transcription</keyword>
<dbReference type="PANTHER" id="PTHR30346:SF0">
    <property type="entry name" value="HCA OPERON TRANSCRIPTIONAL ACTIVATOR HCAR"/>
    <property type="match status" value="1"/>
</dbReference>
<dbReference type="Gene3D" id="1.10.10.10">
    <property type="entry name" value="Winged helix-like DNA-binding domain superfamily/Winged helix DNA-binding domain"/>
    <property type="match status" value="1"/>
</dbReference>
<accession>A0A545AZC5</accession>
<dbReference type="Pfam" id="PF03466">
    <property type="entry name" value="LysR_substrate"/>
    <property type="match status" value="1"/>
</dbReference>
<organism evidence="6 7">
    <name type="scientific">Cryptosporangium phraense</name>
    <dbReference type="NCBI Taxonomy" id="2593070"/>
    <lineage>
        <taxon>Bacteria</taxon>
        <taxon>Bacillati</taxon>
        <taxon>Actinomycetota</taxon>
        <taxon>Actinomycetes</taxon>
        <taxon>Cryptosporangiales</taxon>
        <taxon>Cryptosporangiaceae</taxon>
        <taxon>Cryptosporangium</taxon>
    </lineage>
</organism>
<dbReference type="SUPFAM" id="SSF53850">
    <property type="entry name" value="Periplasmic binding protein-like II"/>
    <property type="match status" value="1"/>
</dbReference>
<protein>
    <submittedName>
        <fullName evidence="6">LysR family transcriptional regulator</fullName>
    </submittedName>
</protein>
<comment type="similarity">
    <text evidence="1">Belongs to the LysR transcriptional regulatory family.</text>
</comment>
<dbReference type="Pfam" id="PF00126">
    <property type="entry name" value="HTH_1"/>
    <property type="match status" value="1"/>
</dbReference>
<dbReference type="InterPro" id="IPR036390">
    <property type="entry name" value="WH_DNA-bd_sf"/>
</dbReference>
<dbReference type="SUPFAM" id="SSF46785">
    <property type="entry name" value="Winged helix' DNA-binding domain"/>
    <property type="match status" value="1"/>
</dbReference>
<comment type="caution">
    <text evidence="6">The sequence shown here is derived from an EMBL/GenBank/DDBJ whole genome shotgun (WGS) entry which is preliminary data.</text>
</comment>
<evidence type="ECO:0000259" key="5">
    <source>
        <dbReference type="PROSITE" id="PS50931"/>
    </source>
</evidence>
<proteinExistence type="inferred from homology"/>
<dbReference type="InParanoid" id="A0A545AZC5"/>
<sequence length="275" mass="29772">MEVRELTYFVAVAEERHFGRAAARLGIAQPPLSRAIKAIEHRVGVPLFERTSRGVLLTAAGEVLLEDARRLLEASTAAVARARRAGSDQPRLVLVLKPGADGGMLAEVLREYEHAPDAVPVDLHTCGFREHAGLLRAGVGDVALIYGKDPDLAGLDSEELFREGQILVVAQDHPLAARPSITMDEVHAQPTPLWTGDGSVPRQGELPQLVALGRWIHLAPISAGHHLRRDVAAVPVSDAPELPVLLAWPEQHRSKALASFVRTAVDIAAERRSLR</sequence>
<dbReference type="Gene3D" id="3.40.190.10">
    <property type="entry name" value="Periplasmic binding protein-like II"/>
    <property type="match status" value="2"/>
</dbReference>
<name>A0A545AZC5_9ACTN</name>